<gene>
    <name evidence="3" type="ORF">CVA01_28990</name>
</gene>
<dbReference type="Gene3D" id="3.30.2320.10">
    <property type="entry name" value="hypothetical protein PF0899 domain"/>
    <property type="match status" value="1"/>
</dbReference>
<evidence type="ECO:0000259" key="2">
    <source>
        <dbReference type="Pfam" id="PF05065"/>
    </source>
</evidence>
<sequence length="287" mass="29692">MAMTTADGSGRPLVPVDQVQQALVLPVTRTSIAARVSTQTTTANNEVHIPIVTGDPSTDWVAEGEEINPSNSTFNEITVTPSKVAGLTVISRELAEDSTPGATDIISAGLSRDIVTKIDAAYFGALAAPAPSGLGALTGVTAVDAGDSWEAVTIDPFIVAMSNAATVGATITAFVTNPADELALARLKQATGSNLPLLEVTRPTDTDAPVRTIAGVPLYVTTAVAPGTVWGIPQAFSQFVLRESAELAVDQSAFFTSDRVAIRATMRVGFAFPYPQAVQHITLSTGA</sequence>
<evidence type="ECO:0000256" key="1">
    <source>
        <dbReference type="ARBA" id="ARBA00004328"/>
    </source>
</evidence>
<reference evidence="3 4" key="1">
    <citation type="submission" date="2019-06" db="EMBL/GenBank/DDBJ databases">
        <title>Whole genome shotgun sequence of Corynebacterium variabile NBRC 15286.</title>
        <authorList>
            <person name="Hosoyama A."/>
            <person name="Uohara A."/>
            <person name="Ohji S."/>
            <person name="Ichikawa N."/>
        </authorList>
    </citation>
    <scope>NUCLEOTIDE SEQUENCE [LARGE SCALE GENOMIC DNA]</scope>
    <source>
        <strain evidence="3 4">NBRC 15286</strain>
    </source>
</reference>
<proteinExistence type="predicted"/>
<organism evidence="3 4">
    <name type="scientific">Corynebacterium variabile</name>
    <dbReference type="NCBI Taxonomy" id="1727"/>
    <lineage>
        <taxon>Bacteria</taxon>
        <taxon>Bacillati</taxon>
        <taxon>Actinomycetota</taxon>
        <taxon>Actinomycetes</taxon>
        <taxon>Mycobacteriales</taxon>
        <taxon>Corynebacteriaceae</taxon>
        <taxon>Corynebacterium</taxon>
    </lineage>
</organism>
<dbReference type="NCBIfam" id="TIGR01554">
    <property type="entry name" value="major_cap_HK97"/>
    <property type="match status" value="1"/>
</dbReference>
<dbReference type="AlphaFoldDB" id="A0A4Y4C3H5"/>
<name>A0A4Y4C3H5_9CORY</name>
<dbReference type="EMBL" id="BJNT01000030">
    <property type="protein sequence ID" value="GEC87585.1"/>
    <property type="molecule type" value="Genomic_DNA"/>
</dbReference>
<dbReference type="SUPFAM" id="SSF56563">
    <property type="entry name" value="Major capsid protein gp5"/>
    <property type="match status" value="1"/>
</dbReference>
<dbReference type="InterPro" id="IPR024455">
    <property type="entry name" value="Phage_capsid"/>
</dbReference>
<dbReference type="Proteomes" id="UP000319986">
    <property type="component" value="Unassembled WGS sequence"/>
</dbReference>
<evidence type="ECO:0000313" key="3">
    <source>
        <dbReference type="EMBL" id="GEC87585.1"/>
    </source>
</evidence>
<protein>
    <recommendedName>
        <fullName evidence="2">Phage capsid-like C-terminal domain-containing protein</fullName>
    </recommendedName>
</protein>
<feature type="domain" description="Phage capsid-like C-terminal" evidence="2">
    <location>
        <begin position="13"/>
        <end position="281"/>
    </location>
</feature>
<comment type="subcellular location">
    <subcellularLocation>
        <location evidence="1">Virion</location>
    </subcellularLocation>
</comment>
<accession>A0A4Y4C3H5</accession>
<evidence type="ECO:0000313" key="4">
    <source>
        <dbReference type="Proteomes" id="UP000319986"/>
    </source>
</evidence>
<comment type="caution">
    <text evidence="3">The sequence shown here is derived from an EMBL/GenBank/DDBJ whole genome shotgun (WGS) entry which is preliminary data.</text>
</comment>
<dbReference type="InterPro" id="IPR054612">
    <property type="entry name" value="Phage_capsid-like_C"/>
</dbReference>
<dbReference type="Gene3D" id="3.30.2400.10">
    <property type="entry name" value="Major capsid protein gp5"/>
    <property type="match status" value="1"/>
</dbReference>
<dbReference type="Pfam" id="PF05065">
    <property type="entry name" value="Phage_capsid"/>
    <property type="match status" value="1"/>
</dbReference>